<protein>
    <submittedName>
        <fullName evidence="5">Cutinase</fullName>
    </submittedName>
</protein>
<reference evidence="5 6" key="1">
    <citation type="journal article" date="2014" name="Int. J. Syst. Evol. Microbiol.">
        <title>Nocardia vulneris sp. nov., isolated from wounds of human patients in North America.</title>
        <authorList>
            <person name="Lasker B.A."/>
            <person name="Bell M."/>
            <person name="Klenk H.P."/>
            <person name="Sproer C."/>
            <person name="Schumann C."/>
            <person name="Schumann P."/>
            <person name="Brown J.M."/>
        </authorList>
    </citation>
    <scope>NUCLEOTIDE SEQUENCE [LARGE SCALE GENOMIC DNA]</scope>
    <source>
        <strain evidence="5 6">W9851</strain>
    </source>
</reference>
<dbReference type="Pfam" id="PF01083">
    <property type="entry name" value="Cutinase"/>
    <property type="match status" value="1"/>
</dbReference>
<dbReference type="EMBL" id="JNFP01000007">
    <property type="protein sequence ID" value="KIA65433.1"/>
    <property type="molecule type" value="Genomic_DNA"/>
</dbReference>
<evidence type="ECO:0000256" key="3">
    <source>
        <dbReference type="ARBA" id="ARBA00022801"/>
    </source>
</evidence>
<comment type="similarity">
    <text evidence="1">Belongs to the cutinase family.</text>
</comment>
<dbReference type="PANTHER" id="PTHR33630:SF9">
    <property type="entry name" value="CUTINASE 4"/>
    <property type="match status" value="1"/>
</dbReference>
<dbReference type="Proteomes" id="UP000031364">
    <property type="component" value="Unassembled WGS sequence"/>
</dbReference>
<keyword evidence="3" id="KW-0378">Hydrolase</keyword>
<evidence type="ECO:0000313" key="5">
    <source>
        <dbReference type="EMBL" id="KIA65433.1"/>
    </source>
</evidence>
<dbReference type="InterPro" id="IPR029058">
    <property type="entry name" value="AB_hydrolase_fold"/>
</dbReference>
<keyword evidence="6" id="KW-1185">Reference proteome</keyword>
<keyword evidence="2" id="KW-0719">Serine esterase</keyword>
<comment type="caution">
    <text evidence="5">The sequence shown here is derived from an EMBL/GenBank/DDBJ whole genome shotgun (WGS) entry which is preliminary data.</text>
</comment>
<evidence type="ECO:0000256" key="1">
    <source>
        <dbReference type="ARBA" id="ARBA00007534"/>
    </source>
</evidence>
<proteinExistence type="inferred from homology"/>
<gene>
    <name evidence="5" type="ORF">FG87_07330</name>
</gene>
<organism evidence="5 6">
    <name type="scientific">Nocardia vulneris</name>
    <dbReference type="NCBI Taxonomy" id="1141657"/>
    <lineage>
        <taxon>Bacteria</taxon>
        <taxon>Bacillati</taxon>
        <taxon>Actinomycetota</taxon>
        <taxon>Actinomycetes</taxon>
        <taxon>Mycobacteriales</taxon>
        <taxon>Nocardiaceae</taxon>
        <taxon>Nocardia</taxon>
    </lineage>
</organism>
<dbReference type="PANTHER" id="PTHR33630">
    <property type="entry name" value="CUTINASE RV1984C-RELATED-RELATED"/>
    <property type="match status" value="1"/>
</dbReference>
<dbReference type="SMART" id="SM01110">
    <property type="entry name" value="Cutinase"/>
    <property type="match status" value="1"/>
</dbReference>
<name>A0ABR4ZJ51_9NOCA</name>
<dbReference type="InterPro" id="IPR000675">
    <property type="entry name" value="Cutinase/axe"/>
</dbReference>
<dbReference type="Gene3D" id="3.40.50.1820">
    <property type="entry name" value="alpha/beta hydrolase"/>
    <property type="match status" value="1"/>
</dbReference>
<accession>A0ABR4ZJ51</accession>
<evidence type="ECO:0000313" key="6">
    <source>
        <dbReference type="Proteomes" id="UP000031364"/>
    </source>
</evidence>
<dbReference type="RefSeq" id="WP_043666430.1">
    <property type="nucleotide sequence ID" value="NZ_BDCI01000017.1"/>
</dbReference>
<evidence type="ECO:0000256" key="4">
    <source>
        <dbReference type="ARBA" id="ARBA00023157"/>
    </source>
</evidence>
<evidence type="ECO:0000256" key="2">
    <source>
        <dbReference type="ARBA" id="ARBA00022487"/>
    </source>
</evidence>
<keyword evidence="4" id="KW-1015">Disulfide bond</keyword>
<sequence length="654" mass="66543">MRSSKRYVTTTLVTVGVAVGSAVVADPGLARAEPMPCVATMNLFIPGTWETDEDADPARPVGMLAPIAEAIRQRQGANSAIYFTPYMARAFDNGYTYADSKSTALNNARSVLLDYGTRCPAARFTINGYSQGADAAGDIAADIGNDRGPIPADRVLAVGLLSDPGAGTNGELAVGPGAAGTGIADPRPQGMGKLTGRVTSICDPKDLYCSIQKGNNPLLGALGSILSKALSGTLPADAGFPLASALTADFSRADLPGLAPAIAGLTAALSAPAGVDVARVRTSAGTVLHTLTPLVDLLGSGAANPAATAALSAAPEGTADRQAGEVLSRAAQSNLPGVAAVVAKVAEITDKMLSRGVGELRPSDPKARALRAAATAVSDRITPLAATPPEVLGAATRPLSLLKPTVLVDQALDVAAAVTGFDLPAIIANLALLPQRVIAMDAEGVHQVAGALSGQLQPLVRLVGTVDLGWISQVLAVLPDALGFTGVAATVTSILSGVDIERLAELVGRIQDVASSVLQRLVPAPGQAPDLVGAGVALSGLLPIGQDLAAAAADLLRPKPRQQPPNVLGRRTDVPARSIAAPDIPADDPIAPFTRLLSFRDLNLGTLIRDGLSAASFVASGAHTNYGALIVDDSGRNAVQWLGDWMNQRIGRVE</sequence>
<dbReference type="SUPFAM" id="SSF53474">
    <property type="entry name" value="alpha/beta-Hydrolases"/>
    <property type="match status" value="1"/>
</dbReference>